<protein>
    <recommendedName>
        <fullName evidence="4">BZIP domain-containing protein</fullName>
    </recommendedName>
</protein>
<feature type="compositionally biased region" description="Basic and acidic residues" evidence="1">
    <location>
        <begin position="59"/>
        <end position="78"/>
    </location>
</feature>
<gene>
    <name evidence="2" type="ORF">AAF712_012738</name>
</gene>
<comment type="caution">
    <text evidence="2">The sequence shown here is derived from an EMBL/GenBank/DDBJ whole genome shotgun (WGS) entry which is preliminary data.</text>
</comment>
<dbReference type="Proteomes" id="UP001437256">
    <property type="component" value="Unassembled WGS sequence"/>
</dbReference>
<accession>A0ABR2ZGV8</accession>
<organism evidence="2 3">
    <name type="scientific">Marasmius tenuissimus</name>
    <dbReference type="NCBI Taxonomy" id="585030"/>
    <lineage>
        <taxon>Eukaryota</taxon>
        <taxon>Fungi</taxon>
        <taxon>Dikarya</taxon>
        <taxon>Basidiomycota</taxon>
        <taxon>Agaricomycotina</taxon>
        <taxon>Agaricomycetes</taxon>
        <taxon>Agaricomycetidae</taxon>
        <taxon>Agaricales</taxon>
        <taxon>Marasmiineae</taxon>
        <taxon>Marasmiaceae</taxon>
        <taxon>Marasmius</taxon>
    </lineage>
</organism>
<feature type="region of interest" description="Disordered" evidence="1">
    <location>
        <begin position="1"/>
        <end position="44"/>
    </location>
</feature>
<reference evidence="2 3" key="1">
    <citation type="submission" date="2024-05" db="EMBL/GenBank/DDBJ databases">
        <title>A draft genome resource for the thread blight pathogen Marasmius tenuissimus strain MS-2.</title>
        <authorList>
            <person name="Yulfo-Soto G.E."/>
            <person name="Baruah I.K."/>
            <person name="Amoako-Attah I."/>
            <person name="Bukari Y."/>
            <person name="Meinhardt L.W."/>
            <person name="Bailey B.A."/>
            <person name="Cohen S.P."/>
        </authorList>
    </citation>
    <scope>NUCLEOTIDE SEQUENCE [LARGE SCALE GENOMIC DNA]</scope>
    <source>
        <strain evidence="2 3">MS-2</strain>
    </source>
</reference>
<evidence type="ECO:0000256" key="1">
    <source>
        <dbReference type="SAM" id="MobiDB-lite"/>
    </source>
</evidence>
<dbReference type="EMBL" id="JBBXMP010000175">
    <property type="protein sequence ID" value="KAL0060455.1"/>
    <property type="molecule type" value="Genomic_DNA"/>
</dbReference>
<name>A0ABR2ZGV8_9AGAR</name>
<feature type="region of interest" description="Disordered" evidence="1">
    <location>
        <begin position="56"/>
        <end position="78"/>
    </location>
</feature>
<evidence type="ECO:0000313" key="3">
    <source>
        <dbReference type="Proteomes" id="UP001437256"/>
    </source>
</evidence>
<keyword evidence="3" id="KW-1185">Reference proteome</keyword>
<evidence type="ECO:0000313" key="2">
    <source>
        <dbReference type="EMBL" id="KAL0060455.1"/>
    </source>
</evidence>
<evidence type="ECO:0008006" key="4">
    <source>
        <dbReference type="Google" id="ProtNLM"/>
    </source>
</evidence>
<proteinExistence type="predicted"/>
<sequence length="195" mass="23294">MPRKKLYHTQEQQRLANNAKAKKWRDSHSNIIRARRQDKRRADEAARVKELCKKRRELKKGNKMREGGESANRVSDDSVQKARTLHSNFITSIPNQAHYVEKLYQEFQAVSADDYTWFDQALRSQETVFTALQKLQHHILNAYGVGDEWREVESYRQDVWELINWIEDVQCYAIEGFVELDYAWSKRKLRYQQCL</sequence>